<evidence type="ECO:0000259" key="1">
    <source>
        <dbReference type="Pfam" id="PF09995"/>
    </source>
</evidence>
<name>W0EX35_9BACT</name>
<dbReference type="eggNOG" id="ENOG502Z7TF">
    <property type="taxonomic scope" value="Bacteria"/>
</dbReference>
<dbReference type="EMBL" id="CP007035">
    <property type="protein sequence ID" value="AHF15385.1"/>
    <property type="molecule type" value="Genomic_DNA"/>
</dbReference>
<dbReference type="RefSeq" id="WP_008584167.1">
    <property type="nucleotide sequence ID" value="NZ_CP007035.1"/>
</dbReference>
<dbReference type="PANTHER" id="PTHR37539:SF1">
    <property type="entry name" value="ER-BOUND OXYGENASE MPAB_MPAB'_RUBBER OXYGENASE CATALYTIC DOMAIN-CONTAINING PROTEIN"/>
    <property type="match status" value="1"/>
</dbReference>
<proteinExistence type="predicted"/>
<sequence>MRIDTPERYRINTTSFDYYWKKGVGASLLERLGFTPDIRNAEQYKHYLFEADGPADAVVRQLYNKIGFGKAHAMVKAYIDQQTVAPEHQKLLDLFFQTFEIHPSWLNREKLKKGVELSQRSGIPGLMVLRNYCLMGGYESAAINKPLIYTGALKKGAAKRITETTIFWVGITRDEAFEEGGNGLWHVLSTRMIHAFSRISILDKTDWDNARWGVPLNTWDMLATQLGFSIVFLTGVERMGFQPTEEEKEGLFHFWKYIGYLLGIPLELLPDNEKQAIEALYYWTMTQSAGDKDSVALARALVNETVVSGYPRNKLLRNLMQQLHLFFNYYFLGDYSCGLLQIPRPRFKAAGRLLLWRIKKLEKKIKDPVSRQRLIQYGGNRQQNALDIYLKYKMQ</sequence>
<gene>
    <name evidence="2" type="ORF">NIASO_09910</name>
</gene>
<reference evidence="2 3" key="1">
    <citation type="submission" date="2013-12" db="EMBL/GenBank/DDBJ databases">
        <authorList>
            <consortium name="DOE Joint Genome Institute"/>
            <person name="Eisen J."/>
            <person name="Huntemann M."/>
            <person name="Han J."/>
            <person name="Chen A."/>
            <person name="Kyrpides N."/>
            <person name="Mavromatis K."/>
            <person name="Markowitz V."/>
            <person name="Palaniappan K."/>
            <person name="Ivanova N."/>
            <person name="Schaumberg A."/>
            <person name="Pati A."/>
            <person name="Liolios K."/>
            <person name="Nordberg H.P."/>
            <person name="Cantor M.N."/>
            <person name="Hua S.X."/>
            <person name="Woyke T."/>
        </authorList>
    </citation>
    <scope>NUCLEOTIDE SEQUENCE [LARGE SCALE GENOMIC DNA]</scope>
    <source>
        <strain evidence="3">DSM 19437</strain>
    </source>
</reference>
<dbReference type="InterPro" id="IPR018713">
    <property type="entry name" value="MPAB/Lcp_cat_dom"/>
</dbReference>
<evidence type="ECO:0000313" key="3">
    <source>
        <dbReference type="Proteomes" id="UP000003586"/>
    </source>
</evidence>
<dbReference type="InterPro" id="IPR037473">
    <property type="entry name" value="Lcp-like"/>
</dbReference>
<keyword evidence="3" id="KW-1185">Reference proteome</keyword>
<organism evidence="2 3">
    <name type="scientific">Niabella soli DSM 19437</name>
    <dbReference type="NCBI Taxonomy" id="929713"/>
    <lineage>
        <taxon>Bacteria</taxon>
        <taxon>Pseudomonadati</taxon>
        <taxon>Bacteroidota</taxon>
        <taxon>Chitinophagia</taxon>
        <taxon>Chitinophagales</taxon>
        <taxon>Chitinophagaceae</taxon>
        <taxon>Niabella</taxon>
    </lineage>
</organism>
<accession>W0EX35</accession>
<feature type="domain" description="ER-bound oxygenase mpaB/mpaB'/Rubber oxygenase catalytic" evidence="1">
    <location>
        <begin position="141"/>
        <end position="350"/>
    </location>
</feature>
<evidence type="ECO:0000313" key="2">
    <source>
        <dbReference type="EMBL" id="AHF15385.1"/>
    </source>
</evidence>
<dbReference type="HOGENOM" id="CLU_049598_0_0_10"/>
<dbReference type="PANTHER" id="PTHR37539">
    <property type="entry name" value="SECRETED PROTEIN-RELATED"/>
    <property type="match status" value="1"/>
</dbReference>
<dbReference type="AlphaFoldDB" id="W0EX35"/>
<dbReference type="OrthoDB" id="6072815at2"/>
<dbReference type="Pfam" id="PF09995">
    <property type="entry name" value="MPAB_Lcp_cat"/>
    <property type="match status" value="1"/>
</dbReference>
<dbReference type="STRING" id="929713.NIASO_09910"/>
<dbReference type="Proteomes" id="UP000003586">
    <property type="component" value="Chromosome"/>
</dbReference>
<dbReference type="KEGG" id="nso:NIASO_09910"/>
<dbReference type="GO" id="GO:0016491">
    <property type="term" value="F:oxidoreductase activity"/>
    <property type="evidence" value="ECO:0007669"/>
    <property type="project" value="InterPro"/>
</dbReference>
<protein>
    <recommendedName>
        <fullName evidence="1">ER-bound oxygenase mpaB/mpaB'/Rubber oxygenase catalytic domain-containing protein</fullName>
    </recommendedName>
</protein>